<reference evidence="1 2" key="1">
    <citation type="submission" date="2014-12" db="EMBL/GenBank/DDBJ databases">
        <title>Genome sequence of Flavobacterium beibuense RSKm HC5.</title>
        <authorList>
            <person name="Kim J.F."/>
            <person name="Song J.Y."/>
            <person name="Kwak M.-J."/>
            <person name="Lee S.-W."/>
        </authorList>
    </citation>
    <scope>NUCLEOTIDE SEQUENCE [LARGE SCALE GENOMIC DNA]</scope>
    <source>
        <strain evidence="1 2">RSKm HC5</strain>
    </source>
</reference>
<protein>
    <recommendedName>
        <fullName evidence="3">Lipoprotein</fullName>
    </recommendedName>
</protein>
<dbReference type="RefSeq" id="WP_129750216.1">
    <property type="nucleotide sequence ID" value="NZ_JUIW01000003.1"/>
</dbReference>
<evidence type="ECO:0000313" key="2">
    <source>
        <dbReference type="Proteomes" id="UP000289775"/>
    </source>
</evidence>
<evidence type="ECO:0008006" key="3">
    <source>
        <dbReference type="Google" id="ProtNLM"/>
    </source>
</evidence>
<sequence length="423" mass="48520">MKQMPLLLFSVMLLLVGCKQEPKHTAEIVPVVPQVEYTISLQPYNGVWVPKEYVDSLKTNRSPFASSKFLKGINSVVIKAAPDQAETPIKIYYGIEGEQGMLIQKDAEPYISYTTLEGTLEERIYLKNDILSFDLNGHRAELIRVADVPNAKDESKGVSDITNKILFANKSYSCHCPQMGGYTTNIQLNPDGSANNLFGYDNYEVATVFVSDIYPMDKIYFKKGSEWGKSFHYRVEGDKLKLFEVIITDDQMDVKPFCTLEETQFFKLTPDEKLSYFESNRKNLDELVTSHYDEYATMGDLMEITGVLSSLREQSENLTFYMYVAGQIYTNKMADASNPIGETVVMSTDDYFYDIFIKRPELFYAFVQNNKNPYIQKRLWQTVQDRVNMHEATVDGISYKDSLRTNHIQYCKGYEKAVIAFLK</sequence>
<dbReference type="PROSITE" id="PS51257">
    <property type="entry name" value="PROKAR_LIPOPROTEIN"/>
    <property type="match status" value="1"/>
</dbReference>
<organism evidence="1 2">
    <name type="scientific">Flavobacterium beibuense</name>
    <dbReference type="NCBI Taxonomy" id="657326"/>
    <lineage>
        <taxon>Bacteria</taxon>
        <taxon>Pseudomonadati</taxon>
        <taxon>Bacteroidota</taxon>
        <taxon>Flavobacteriia</taxon>
        <taxon>Flavobacteriales</taxon>
        <taxon>Flavobacteriaceae</taxon>
        <taxon>Flavobacterium</taxon>
    </lineage>
</organism>
<dbReference type="Proteomes" id="UP000289775">
    <property type="component" value="Unassembled WGS sequence"/>
</dbReference>
<accession>A0A444WFA7</accession>
<evidence type="ECO:0000313" key="1">
    <source>
        <dbReference type="EMBL" id="RYJ44456.1"/>
    </source>
</evidence>
<dbReference type="AlphaFoldDB" id="A0A444WFA7"/>
<dbReference type="OrthoDB" id="937809at2"/>
<keyword evidence="2" id="KW-1185">Reference proteome</keyword>
<proteinExistence type="predicted"/>
<gene>
    <name evidence="1" type="ORF">NU09_1066</name>
</gene>
<comment type="caution">
    <text evidence="1">The sequence shown here is derived from an EMBL/GenBank/DDBJ whole genome shotgun (WGS) entry which is preliminary data.</text>
</comment>
<dbReference type="EMBL" id="JUIW01000003">
    <property type="protein sequence ID" value="RYJ44456.1"/>
    <property type="molecule type" value="Genomic_DNA"/>
</dbReference>
<name>A0A444WFA7_9FLAO</name>